<dbReference type="Pfam" id="PF09459">
    <property type="entry name" value="EB_dh"/>
    <property type="match status" value="1"/>
</dbReference>
<evidence type="ECO:0000313" key="9">
    <source>
        <dbReference type="Proteomes" id="UP000825935"/>
    </source>
</evidence>
<accession>A0A8T2SR14</accession>
<feature type="domain" description="Cytochrome c-552/DMSO reductase-like haem-binding" evidence="7">
    <location>
        <begin position="75"/>
        <end position="304"/>
    </location>
</feature>
<name>A0A8T2SR14_CERRI</name>
<protein>
    <recommendedName>
        <fullName evidence="7">Cytochrome c-552/DMSO reductase-like haem-binding domain-containing protein</fullName>
    </recommendedName>
</protein>
<sequence>MLITCRSMLDVEVISKKITMSFLRGFLLAMEMSLFSILCLAHNDHAPAPDCHRQSDLSLEAPFQPGLITIDGLSSDWESITGQSFVPLQAIQPDPARPYASGFMNVKAAHDGHSLFFLVEFSGPYEFVQGEKHRCPSVALMFGVGDDATYYNMGGCEQSPDNCSSSSCEGHEVDLIHFSIGDTIPGRLYGANVYDNANSTGRDSIGSLNDMYAYSPHCRSLDGSFPNGSTIPSSGAQNEWHGAWSHSSVDIAYGLTSADSPYSKSDEDGVYIFEFARSLRTSDRFQQDVQFTIGETHRFMAALWFPVNHVPWAGYQHYTANCDWIPLDVKSSLESPKLEKVSSSNVMGVITFLFSLGALIASATICWKMRSKRLPPFQALEMS</sequence>
<keyword evidence="2" id="KW-0349">Heme</keyword>
<dbReference type="OMA" id="DWVPLEI"/>
<keyword evidence="3" id="KW-0479">Metal-binding</keyword>
<keyword evidence="4" id="KW-0249">Electron transport</keyword>
<evidence type="ECO:0000256" key="4">
    <source>
        <dbReference type="ARBA" id="ARBA00022982"/>
    </source>
</evidence>
<dbReference type="Gene3D" id="2.60.40.1190">
    <property type="match status" value="1"/>
</dbReference>
<keyword evidence="6" id="KW-1133">Transmembrane helix</keyword>
<comment type="caution">
    <text evidence="8">The sequence shown here is derived from an EMBL/GenBank/DDBJ whole genome shotgun (WGS) entry which is preliminary data.</text>
</comment>
<keyword evidence="1" id="KW-0813">Transport</keyword>
<dbReference type="PANTHER" id="PTHR36044">
    <property type="entry name" value="HEME BINDING PROTEIN"/>
    <property type="match status" value="1"/>
</dbReference>
<organism evidence="8 9">
    <name type="scientific">Ceratopteris richardii</name>
    <name type="common">Triangle waterfern</name>
    <dbReference type="NCBI Taxonomy" id="49495"/>
    <lineage>
        <taxon>Eukaryota</taxon>
        <taxon>Viridiplantae</taxon>
        <taxon>Streptophyta</taxon>
        <taxon>Embryophyta</taxon>
        <taxon>Tracheophyta</taxon>
        <taxon>Polypodiopsida</taxon>
        <taxon>Polypodiidae</taxon>
        <taxon>Polypodiales</taxon>
        <taxon>Pteridineae</taxon>
        <taxon>Pteridaceae</taxon>
        <taxon>Parkerioideae</taxon>
        <taxon>Ceratopteris</taxon>
    </lineage>
</organism>
<dbReference type="CDD" id="cd00241">
    <property type="entry name" value="DOMON_like"/>
    <property type="match status" value="1"/>
</dbReference>
<proteinExistence type="predicted"/>
<evidence type="ECO:0000256" key="3">
    <source>
        <dbReference type="ARBA" id="ARBA00022723"/>
    </source>
</evidence>
<keyword evidence="6" id="KW-0472">Membrane</keyword>
<evidence type="ECO:0000256" key="2">
    <source>
        <dbReference type="ARBA" id="ARBA00022617"/>
    </source>
</evidence>
<feature type="transmembrane region" description="Helical" evidence="6">
    <location>
        <begin position="346"/>
        <end position="367"/>
    </location>
</feature>
<dbReference type="GO" id="GO:0020037">
    <property type="term" value="F:heme binding"/>
    <property type="evidence" value="ECO:0007669"/>
    <property type="project" value="InterPro"/>
</dbReference>
<keyword evidence="5" id="KW-0408">Iron</keyword>
<dbReference type="GO" id="GO:0046872">
    <property type="term" value="F:metal ion binding"/>
    <property type="evidence" value="ECO:0007669"/>
    <property type="project" value="UniProtKB-KW"/>
</dbReference>
<dbReference type="AlphaFoldDB" id="A0A8T2SR14"/>
<evidence type="ECO:0000256" key="6">
    <source>
        <dbReference type="SAM" id="Phobius"/>
    </source>
</evidence>
<dbReference type="EMBL" id="CM035423">
    <property type="protein sequence ID" value="KAH7365856.1"/>
    <property type="molecule type" value="Genomic_DNA"/>
</dbReference>
<dbReference type="Proteomes" id="UP000825935">
    <property type="component" value="Chromosome 18"/>
</dbReference>
<evidence type="ECO:0000259" key="7">
    <source>
        <dbReference type="Pfam" id="PF09459"/>
    </source>
</evidence>
<evidence type="ECO:0000256" key="1">
    <source>
        <dbReference type="ARBA" id="ARBA00022448"/>
    </source>
</evidence>
<dbReference type="InterPro" id="IPR019020">
    <property type="entry name" value="Cyt-c552/DMSO_Rdtase_haem-bd"/>
</dbReference>
<keyword evidence="6" id="KW-0812">Transmembrane</keyword>
<evidence type="ECO:0000313" key="8">
    <source>
        <dbReference type="EMBL" id="KAH7365856.1"/>
    </source>
</evidence>
<evidence type="ECO:0000256" key="5">
    <source>
        <dbReference type="ARBA" id="ARBA00023004"/>
    </source>
</evidence>
<keyword evidence="9" id="KW-1185">Reference proteome</keyword>
<reference evidence="8" key="1">
    <citation type="submission" date="2021-08" db="EMBL/GenBank/DDBJ databases">
        <title>WGS assembly of Ceratopteris richardii.</title>
        <authorList>
            <person name="Marchant D.B."/>
            <person name="Chen G."/>
            <person name="Jenkins J."/>
            <person name="Shu S."/>
            <person name="Leebens-Mack J."/>
            <person name="Grimwood J."/>
            <person name="Schmutz J."/>
            <person name="Soltis P."/>
            <person name="Soltis D."/>
            <person name="Chen Z.-H."/>
        </authorList>
    </citation>
    <scope>NUCLEOTIDE SEQUENCE</scope>
    <source>
        <strain evidence="8">Whitten #5841</strain>
        <tissue evidence="8">Leaf</tissue>
    </source>
</reference>
<dbReference type="OrthoDB" id="2012588at2759"/>
<dbReference type="PANTHER" id="PTHR36044:SF1">
    <property type="entry name" value="HEME BINDING PROTEIN"/>
    <property type="match status" value="1"/>
</dbReference>
<gene>
    <name evidence="8" type="ORF">KP509_18G049400</name>
</gene>